<dbReference type="STRING" id="1262585.BJI46_14675"/>
<evidence type="ECO:0000256" key="3">
    <source>
        <dbReference type="ARBA" id="ARBA00022692"/>
    </source>
</evidence>
<feature type="transmembrane region" description="Helical" evidence="6">
    <location>
        <begin position="7"/>
        <end position="32"/>
    </location>
</feature>
<dbReference type="InterPro" id="IPR004752">
    <property type="entry name" value="AmpG_permease/AT-1"/>
</dbReference>
<dbReference type="RefSeq" id="WP_070070920.1">
    <property type="nucleotide sequence ID" value="NZ_MKKK01000072.1"/>
</dbReference>
<dbReference type="PANTHER" id="PTHR12778:SF10">
    <property type="entry name" value="MAJOR FACILITATOR SUPERFAMILY DOMAIN-CONTAINING PROTEIN 3"/>
    <property type="match status" value="1"/>
</dbReference>
<feature type="transmembrane region" description="Helical" evidence="6">
    <location>
        <begin position="261"/>
        <end position="279"/>
    </location>
</feature>
<keyword evidence="4 6" id="KW-1133">Transmembrane helix</keyword>
<proteinExistence type="predicted"/>
<accession>A0A1E7QYD1</accession>
<dbReference type="Proteomes" id="UP000185895">
    <property type="component" value="Unassembled WGS sequence"/>
</dbReference>
<feature type="transmembrane region" description="Helical" evidence="6">
    <location>
        <begin position="44"/>
        <end position="62"/>
    </location>
</feature>
<dbReference type="AlphaFoldDB" id="A0A1E7QYD1"/>
<feature type="transmembrane region" description="Helical" evidence="6">
    <location>
        <begin position="170"/>
        <end position="187"/>
    </location>
</feature>
<feature type="transmembrane region" description="Helical" evidence="6">
    <location>
        <begin position="312"/>
        <end position="337"/>
    </location>
</feature>
<feature type="transmembrane region" description="Helical" evidence="6">
    <location>
        <begin position="223"/>
        <end position="241"/>
    </location>
</feature>
<evidence type="ECO:0000256" key="1">
    <source>
        <dbReference type="ARBA" id="ARBA00004141"/>
    </source>
</evidence>
<keyword evidence="3 6" id="KW-0812">Transmembrane</keyword>
<dbReference type="InterPro" id="IPR011701">
    <property type="entry name" value="MFS"/>
</dbReference>
<dbReference type="OrthoDB" id="9787815at2"/>
<keyword evidence="2" id="KW-0813">Transport</keyword>
<name>A0A1E7QYD1_9GAMM</name>
<dbReference type="GO" id="GO:0022857">
    <property type="term" value="F:transmembrane transporter activity"/>
    <property type="evidence" value="ECO:0007669"/>
    <property type="project" value="InterPro"/>
</dbReference>
<dbReference type="GO" id="GO:0016020">
    <property type="term" value="C:membrane"/>
    <property type="evidence" value="ECO:0007669"/>
    <property type="project" value="UniProtKB-SubCell"/>
</dbReference>
<keyword evidence="5 6" id="KW-0472">Membrane</keyword>
<evidence type="ECO:0000313" key="8">
    <source>
        <dbReference type="Proteomes" id="UP000185895"/>
    </source>
</evidence>
<evidence type="ECO:0000256" key="6">
    <source>
        <dbReference type="SAM" id="Phobius"/>
    </source>
</evidence>
<evidence type="ECO:0000313" key="7">
    <source>
        <dbReference type="EMBL" id="OEY92016.1"/>
    </source>
</evidence>
<comment type="subcellular location">
    <subcellularLocation>
        <location evidence="1">Membrane</location>
        <topology evidence="1">Multi-pass membrane protein</topology>
    </subcellularLocation>
</comment>
<evidence type="ECO:0000256" key="4">
    <source>
        <dbReference type="ARBA" id="ARBA00022989"/>
    </source>
</evidence>
<gene>
    <name evidence="7" type="ORF">BJI46_14675</name>
</gene>
<dbReference type="EMBL" id="MKKK01000072">
    <property type="protein sequence ID" value="OEY92016.1"/>
    <property type="molecule type" value="Genomic_DNA"/>
</dbReference>
<feature type="transmembrane region" description="Helical" evidence="6">
    <location>
        <begin position="101"/>
        <end position="122"/>
    </location>
</feature>
<comment type="caution">
    <text evidence="7">The sequence shown here is derived from an EMBL/GenBank/DDBJ whole genome shotgun (WGS) entry which is preliminary data.</text>
</comment>
<feature type="transmembrane region" description="Helical" evidence="6">
    <location>
        <begin position="286"/>
        <end position="306"/>
    </location>
</feature>
<dbReference type="PANTHER" id="PTHR12778">
    <property type="entry name" value="SOLUTE CARRIER FAMILY 33 ACETYL-COA TRANSPORTER -RELATED"/>
    <property type="match status" value="1"/>
</dbReference>
<feature type="transmembrane region" description="Helical" evidence="6">
    <location>
        <begin position="377"/>
        <end position="399"/>
    </location>
</feature>
<dbReference type="Gene3D" id="1.20.1250.20">
    <property type="entry name" value="MFS general substrate transporter like domains"/>
    <property type="match status" value="1"/>
</dbReference>
<sequence length="407" mass="46037">MIENKKPWILLVSIYTTQYMGAAFITAASIAIMRQSGMPLNKLALLNLIAIPIAFKILYAPFVDHYRLFFHGQYRSWLILAQSLMTIMLFIIGMIDIQHYFSLIIILFLIYSFAASVQDVAIDGLSCKLFDQSQRQLANGVQYSSNLLGNIIGGGVLLMLYPWLQWQLSLWVLAAFALLTCIQLLPFKEPIQEENNIKNISILNYLSQLFHQIKIFLKKYKSWFLILFIYPIGFTAVFANLNPMLVDAGWLLTDIGFVTKIFGSIIGIFSAVLAIILMSKLNRKKALLLLTVAQAFGLLFFIPISIGYDNKIWVYFAVFGYFIINPGLMATLSTIIMDKAATMQAKATFFTLQLSLIVFMGFVYAAGGMVLAQHIGYLWVIIISFIFALFVALLGWKIIPTKSYTLF</sequence>
<feature type="transmembrane region" description="Helical" evidence="6">
    <location>
        <begin position="349"/>
        <end position="371"/>
    </location>
</feature>
<evidence type="ECO:0000256" key="2">
    <source>
        <dbReference type="ARBA" id="ARBA00022448"/>
    </source>
</evidence>
<keyword evidence="8" id="KW-1185">Reference proteome</keyword>
<dbReference type="InterPro" id="IPR036259">
    <property type="entry name" value="MFS_trans_sf"/>
</dbReference>
<organism evidence="7 8">
    <name type="scientific">Acinetobacter qingfengensis</name>
    <dbReference type="NCBI Taxonomy" id="1262585"/>
    <lineage>
        <taxon>Bacteria</taxon>
        <taxon>Pseudomonadati</taxon>
        <taxon>Pseudomonadota</taxon>
        <taxon>Gammaproteobacteria</taxon>
        <taxon>Moraxellales</taxon>
        <taxon>Moraxellaceae</taxon>
        <taxon>Acinetobacter</taxon>
    </lineage>
</organism>
<dbReference type="Pfam" id="PF07690">
    <property type="entry name" value="MFS_1"/>
    <property type="match status" value="1"/>
</dbReference>
<evidence type="ECO:0000256" key="5">
    <source>
        <dbReference type="ARBA" id="ARBA00023136"/>
    </source>
</evidence>
<reference evidence="7 8" key="1">
    <citation type="submission" date="2016-09" db="EMBL/GenBank/DDBJ databases">
        <authorList>
            <person name="Capua I."/>
            <person name="De Benedictis P."/>
            <person name="Joannis T."/>
            <person name="Lombin L.H."/>
            <person name="Cattoli G."/>
        </authorList>
    </citation>
    <scope>NUCLEOTIDE SEQUENCE [LARGE SCALE GENOMIC DNA]</scope>
    <source>
        <strain evidence="7 8">ANC 4671</strain>
    </source>
</reference>
<dbReference type="SUPFAM" id="SSF103473">
    <property type="entry name" value="MFS general substrate transporter"/>
    <property type="match status" value="1"/>
</dbReference>
<feature type="transmembrane region" description="Helical" evidence="6">
    <location>
        <begin position="74"/>
        <end position="95"/>
    </location>
</feature>
<protein>
    <submittedName>
        <fullName evidence="7">MFS transporter</fullName>
    </submittedName>
</protein>